<protein>
    <submittedName>
        <fullName evidence="1">Uncharacterized protein</fullName>
    </submittedName>
</protein>
<organism evidence="1">
    <name type="scientific">viral metagenome</name>
    <dbReference type="NCBI Taxonomy" id="1070528"/>
    <lineage>
        <taxon>unclassified sequences</taxon>
        <taxon>metagenomes</taxon>
        <taxon>organismal metagenomes</taxon>
    </lineage>
</organism>
<accession>A0A6M3LAV5</accession>
<gene>
    <name evidence="1" type="ORF">MM415B02422_0004</name>
</gene>
<reference evidence="1" key="1">
    <citation type="submission" date="2020-03" db="EMBL/GenBank/DDBJ databases">
        <title>The deep terrestrial virosphere.</title>
        <authorList>
            <person name="Holmfeldt K."/>
            <person name="Nilsson E."/>
            <person name="Simone D."/>
            <person name="Lopez-Fernandez M."/>
            <person name="Wu X."/>
            <person name="de Brujin I."/>
            <person name="Lundin D."/>
            <person name="Andersson A."/>
            <person name="Bertilsson S."/>
            <person name="Dopson M."/>
        </authorList>
    </citation>
    <scope>NUCLEOTIDE SEQUENCE</scope>
    <source>
        <strain evidence="1">MM415B02422</strain>
    </source>
</reference>
<dbReference type="AlphaFoldDB" id="A0A6M3LAV5"/>
<sequence>MDGLLALLVLSLVPQDCCRVEQCGEVELNHIVTVSPDPWGGQPNINVASYWLGRRDVRECEDIWVVDWWAPYNDERVWRTERGVLIGITDRRTGSLVVVEARRWRQTTTDYDIEVEQQRMILERWGLKADEYRRGLAR</sequence>
<evidence type="ECO:0000313" key="1">
    <source>
        <dbReference type="EMBL" id="QJA90218.1"/>
    </source>
</evidence>
<name>A0A6M3LAV5_9ZZZZ</name>
<dbReference type="EMBL" id="MT142898">
    <property type="protein sequence ID" value="QJA90218.1"/>
    <property type="molecule type" value="Genomic_DNA"/>
</dbReference>
<proteinExistence type="predicted"/>